<protein>
    <submittedName>
        <fullName evidence="2">Uncharacterized protein</fullName>
    </submittedName>
</protein>
<feature type="compositionally biased region" description="Polar residues" evidence="1">
    <location>
        <begin position="930"/>
        <end position="940"/>
    </location>
</feature>
<dbReference type="PANTHER" id="PTHR35711:SF1">
    <property type="entry name" value="ECTODERMAL, ISOFORM F"/>
    <property type="match status" value="1"/>
</dbReference>
<accession>A0A0F4GCA2</accession>
<evidence type="ECO:0000256" key="1">
    <source>
        <dbReference type="SAM" id="MobiDB-lite"/>
    </source>
</evidence>
<dbReference type="Proteomes" id="UP000033647">
    <property type="component" value="Unassembled WGS sequence"/>
</dbReference>
<feature type="region of interest" description="Disordered" evidence="1">
    <location>
        <begin position="879"/>
        <end position="971"/>
    </location>
</feature>
<evidence type="ECO:0000313" key="3">
    <source>
        <dbReference type="Proteomes" id="UP000033647"/>
    </source>
</evidence>
<dbReference type="PANTHER" id="PTHR35711">
    <property type="entry name" value="EXPRESSED PROTEIN"/>
    <property type="match status" value="1"/>
</dbReference>
<feature type="region of interest" description="Disordered" evidence="1">
    <location>
        <begin position="816"/>
        <end position="854"/>
    </location>
</feature>
<feature type="compositionally biased region" description="Polar residues" evidence="1">
    <location>
        <begin position="881"/>
        <end position="891"/>
    </location>
</feature>
<comment type="caution">
    <text evidence="2">The sequence shown here is derived from an EMBL/GenBank/DDBJ whole genome shotgun (WGS) entry which is preliminary data.</text>
</comment>
<dbReference type="EMBL" id="LAFY01004100">
    <property type="protein sequence ID" value="KJX95023.1"/>
    <property type="molecule type" value="Genomic_DNA"/>
</dbReference>
<proteinExistence type="predicted"/>
<name>A0A0F4GCA2_9PEZI</name>
<evidence type="ECO:0000313" key="2">
    <source>
        <dbReference type="EMBL" id="KJX95023.1"/>
    </source>
</evidence>
<sequence>MADRTVQAPIPADFARRGTLTEQLNRLPNVTEEERAQIIEEIEQQSRDYKGFRHDSAATQNRKNHHLEQYTKWLLFLERRELEDFADEDELDEWRFPTNPDEHERMFEHFRQFLLFVFKASEPRSRTSGQYIKYQTLSQYRESLLFWVRYKARMRDAPFPSSKMRFVMTEAMRAVVLAYPNEPASDAQKAFVGLGELRELFDYDMVHNKSIEYAEQQWAAWCLGRCTACRPGSICKASSHTNNLPLLWDQLEFLAGDEPGMWDLIVHFRNIRIKQPLDPEKALHQGDGSFRVTIKCPDANNLIFSPAHRLLVIALRRGLLAGIETIEDLMNCDLARVPFKPEAATQPLFFRGRAKGAGLDTSSPLTSHALADYLRKTAYKLGWSFTTMGFGPIRRRALTDIVARVGLAQARRIAGHAPDTFTLEKYYLQLAPIYQQTETLLEQDIAPGGFSDQARRNWAPLVTGKLTDERLRRTRGNALLRMTNRLALADENPPEDFSTDARRQYRKRLRRFAHQALLEHERAQQQRELTREEAQRRTAAISASSFADAVVARALALQHAREVSGGDENEDVDTDNDDEYEDWDGFEEEGDDNGFDQDDMTEEQDLEDAAREQETDSITIPAETEENGASDSASLPYRDQATAFMEMLLENTMNNVEEWSERDKTCPECYEDDTVPSERKNFEYASALHLNNHLSSNYHSLESGFRRAADARYNNTEDEGYICVYCEQAEEDRTKHFQDLMADPPSASFPLLRDLIKHVKESNAAIDGHKHDELKELAGWYDSSMAKKVDPQSAIKKQQLGAKNLKAMGIELIKVNTADGTQPHPARPGLVKGKKNPEPDPPARFSTSLSIGQPAPQLPVKFATSLQYGPVPIDSGIPAAFQNSLSSGTTRQPARSSEQSSAPQPPPAFATQALRRRSAGAGTARRPSRLSQAVVLSSEPSAEANDDDDDDDDDEEIGDAEDDEDNDSFAP</sequence>
<feature type="compositionally biased region" description="Acidic residues" evidence="1">
    <location>
        <begin position="565"/>
        <end position="607"/>
    </location>
</feature>
<dbReference type="OrthoDB" id="3847937at2759"/>
<reference evidence="2 3" key="1">
    <citation type="submission" date="2015-03" db="EMBL/GenBank/DDBJ databases">
        <title>RNA-seq based gene annotation and comparative genomics of four Zymoseptoria species reveal species-specific pathogenicity related genes and transposable element activity.</title>
        <authorList>
            <person name="Grandaubert J."/>
            <person name="Bhattacharyya A."/>
            <person name="Stukenbrock E.H."/>
        </authorList>
    </citation>
    <scope>NUCLEOTIDE SEQUENCE [LARGE SCALE GENOMIC DNA]</scope>
    <source>
        <strain evidence="2 3">Zb18110</strain>
    </source>
</reference>
<gene>
    <name evidence="2" type="ORF">TI39_contig4141g00011</name>
</gene>
<feature type="compositionally biased region" description="Low complexity" evidence="1">
    <location>
        <begin position="892"/>
        <end position="902"/>
    </location>
</feature>
<feature type="region of interest" description="Disordered" evidence="1">
    <location>
        <begin position="560"/>
        <end position="634"/>
    </location>
</feature>
<feature type="compositionally biased region" description="Acidic residues" evidence="1">
    <location>
        <begin position="944"/>
        <end position="971"/>
    </location>
</feature>
<organism evidence="2 3">
    <name type="scientific">Zymoseptoria brevis</name>
    <dbReference type="NCBI Taxonomy" id="1047168"/>
    <lineage>
        <taxon>Eukaryota</taxon>
        <taxon>Fungi</taxon>
        <taxon>Dikarya</taxon>
        <taxon>Ascomycota</taxon>
        <taxon>Pezizomycotina</taxon>
        <taxon>Dothideomycetes</taxon>
        <taxon>Dothideomycetidae</taxon>
        <taxon>Mycosphaerellales</taxon>
        <taxon>Mycosphaerellaceae</taxon>
        <taxon>Zymoseptoria</taxon>
    </lineage>
</organism>
<keyword evidence="3" id="KW-1185">Reference proteome</keyword>
<feature type="compositionally biased region" description="Low complexity" evidence="1">
    <location>
        <begin position="909"/>
        <end position="925"/>
    </location>
</feature>
<dbReference type="AlphaFoldDB" id="A0A0F4GCA2"/>